<evidence type="ECO:0000313" key="6">
    <source>
        <dbReference type="Proteomes" id="UP001228905"/>
    </source>
</evidence>
<dbReference type="Pfam" id="PF04542">
    <property type="entry name" value="Sigma70_r2"/>
    <property type="match status" value="1"/>
</dbReference>
<feature type="region of interest" description="Disordered" evidence="2">
    <location>
        <begin position="153"/>
        <end position="172"/>
    </location>
</feature>
<sequence>MTADTVFEARRGAMTGLAYRMLGSRAEAEDVVQDAWLRWRKVEAQTVREPGAFLNRVVTRLCLDRLKAARARREVYVGEWLPEPVLDAEALAPDETDLDAELSVAFLLTLERLSPLERAAFLLHDVFDRPFSEVAAALDRSEAACRQLAARARTHVRQDRPQGRLGARPDPEAERRLTEAFMTAALTGDADGLKAILTQDVVMHADGGGVVSANLNPIFGVEKAIRLIEGVLRKFPPPEGVTPRLARVNGMPGIVLVHPDGTVHQTMALEIAGDRIAAVYTVRNPDKLAGLSLQ</sequence>
<organism evidence="5 6">
    <name type="scientific">Caulobacter ginsengisoli</name>
    <dbReference type="NCBI Taxonomy" id="400775"/>
    <lineage>
        <taxon>Bacteria</taxon>
        <taxon>Pseudomonadati</taxon>
        <taxon>Pseudomonadota</taxon>
        <taxon>Alphaproteobacteria</taxon>
        <taxon>Caulobacterales</taxon>
        <taxon>Caulobacteraceae</taxon>
        <taxon>Caulobacter</taxon>
    </lineage>
</organism>
<protein>
    <submittedName>
        <fullName evidence="5">RNA polymerase sigma-70 factor (ECF subfamily)</fullName>
    </submittedName>
</protein>
<keyword evidence="6" id="KW-1185">Reference proteome</keyword>
<gene>
    <name evidence="5" type="ORF">QO010_002945</name>
</gene>
<dbReference type="PANTHER" id="PTHR30173">
    <property type="entry name" value="SIGMA 19 FACTOR"/>
    <property type="match status" value="1"/>
</dbReference>
<feature type="domain" description="RNA polymerase sigma factor 70 region 4 type 2" evidence="4">
    <location>
        <begin position="105"/>
        <end position="155"/>
    </location>
</feature>
<evidence type="ECO:0000259" key="3">
    <source>
        <dbReference type="Pfam" id="PF04542"/>
    </source>
</evidence>
<evidence type="ECO:0000259" key="4">
    <source>
        <dbReference type="Pfam" id="PF08281"/>
    </source>
</evidence>
<dbReference type="Gene3D" id="3.10.450.50">
    <property type="match status" value="1"/>
</dbReference>
<accession>A0ABU0IT20</accession>
<dbReference type="SUPFAM" id="SSF54427">
    <property type="entry name" value="NTF2-like"/>
    <property type="match status" value="1"/>
</dbReference>
<dbReference type="InterPro" id="IPR007627">
    <property type="entry name" value="RNA_pol_sigma70_r2"/>
</dbReference>
<dbReference type="InterPro" id="IPR052704">
    <property type="entry name" value="ECF_Sigma-70_Domain"/>
</dbReference>
<dbReference type="Pfam" id="PF08281">
    <property type="entry name" value="Sigma70_r4_2"/>
    <property type="match status" value="1"/>
</dbReference>
<evidence type="ECO:0000256" key="1">
    <source>
        <dbReference type="ARBA" id="ARBA00011344"/>
    </source>
</evidence>
<dbReference type="InterPro" id="IPR013249">
    <property type="entry name" value="RNA_pol_sigma70_r4_t2"/>
</dbReference>
<proteinExistence type="predicted"/>
<dbReference type="SUPFAM" id="SSF88659">
    <property type="entry name" value="Sigma3 and sigma4 domains of RNA polymerase sigma factors"/>
    <property type="match status" value="1"/>
</dbReference>
<dbReference type="RefSeq" id="WP_307350330.1">
    <property type="nucleotide sequence ID" value="NZ_JAUSVS010000005.1"/>
</dbReference>
<dbReference type="NCBIfam" id="TIGR02937">
    <property type="entry name" value="sigma70-ECF"/>
    <property type="match status" value="1"/>
</dbReference>
<dbReference type="InterPro" id="IPR014284">
    <property type="entry name" value="RNA_pol_sigma-70_dom"/>
</dbReference>
<name>A0ABU0IT20_9CAUL</name>
<feature type="domain" description="RNA polymerase sigma-70 region 2" evidence="3">
    <location>
        <begin position="7"/>
        <end position="70"/>
    </location>
</feature>
<dbReference type="PANTHER" id="PTHR30173:SF43">
    <property type="entry name" value="ECF RNA POLYMERASE SIGMA FACTOR SIGI-RELATED"/>
    <property type="match status" value="1"/>
</dbReference>
<dbReference type="InterPro" id="IPR013324">
    <property type="entry name" value="RNA_pol_sigma_r3/r4-like"/>
</dbReference>
<reference evidence="5 6" key="1">
    <citation type="submission" date="2023-07" db="EMBL/GenBank/DDBJ databases">
        <title>Genomic Encyclopedia of Type Strains, Phase IV (KMG-IV): sequencing the most valuable type-strain genomes for metagenomic binning, comparative biology and taxonomic classification.</title>
        <authorList>
            <person name="Goeker M."/>
        </authorList>
    </citation>
    <scope>NUCLEOTIDE SEQUENCE [LARGE SCALE GENOMIC DNA]</scope>
    <source>
        <strain evidence="5 6">DSM 18695</strain>
    </source>
</reference>
<evidence type="ECO:0000256" key="2">
    <source>
        <dbReference type="SAM" id="MobiDB-lite"/>
    </source>
</evidence>
<dbReference type="InterPro" id="IPR036388">
    <property type="entry name" value="WH-like_DNA-bd_sf"/>
</dbReference>
<dbReference type="InterPro" id="IPR032710">
    <property type="entry name" value="NTF2-like_dom_sf"/>
</dbReference>
<dbReference type="Gene3D" id="1.10.1740.10">
    <property type="match status" value="1"/>
</dbReference>
<comment type="subunit">
    <text evidence="1">Interacts transiently with the RNA polymerase catalytic core formed by RpoA, RpoB, RpoC and RpoZ (2 alpha, 1 beta, 1 beta' and 1 omega subunit) to form the RNA polymerase holoenzyme that can initiate transcription.</text>
</comment>
<comment type="caution">
    <text evidence="5">The sequence shown here is derived from an EMBL/GenBank/DDBJ whole genome shotgun (WGS) entry which is preliminary data.</text>
</comment>
<dbReference type="EMBL" id="JAUSVS010000005">
    <property type="protein sequence ID" value="MDQ0465161.1"/>
    <property type="molecule type" value="Genomic_DNA"/>
</dbReference>
<dbReference type="SUPFAM" id="SSF88946">
    <property type="entry name" value="Sigma2 domain of RNA polymerase sigma factors"/>
    <property type="match status" value="1"/>
</dbReference>
<dbReference type="Proteomes" id="UP001228905">
    <property type="component" value="Unassembled WGS sequence"/>
</dbReference>
<dbReference type="InterPro" id="IPR013325">
    <property type="entry name" value="RNA_pol_sigma_r2"/>
</dbReference>
<dbReference type="NCBIfam" id="NF007214">
    <property type="entry name" value="PRK09636.1"/>
    <property type="match status" value="1"/>
</dbReference>
<dbReference type="Gene3D" id="1.10.10.10">
    <property type="entry name" value="Winged helix-like DNA-binding domain superfamily/Winged helix DNA-binding domain"/>
    <property type="match status" value="1"/>
</dbReference>
<feature type="compositionally biased region" description="Basic and acidic residues" evidence="2">
    <location>
        <begin position="156"/>
        <end position="172"/>
    </location>
</feature>
<evidence type="ECO:0000313" key="5">
    <source>
        <dbReference type="EMBL" id="MDQ0465161.1"/>
    </source>
</evidence>